<dbReference type="OrthoDB" id="14196at2"/>
<dbReference type="Pfam" id="PF00639">
    <property type="entry name" value="Rotamase"/>
    <property type="match status" value="2"/>
</dbReference>
<sequence length="455" mass="52890">MNAIVSNKLFKLLIAILIVWQPHLSVGQNNIIDEVIAVIGDEPVLKSDIEFQYQQALMEGVEYPGDLKCYLLEQMMVQNLLLEQAKIDSIEVSENQVIMMVDRQINNFINRAGSKEKLEEWLNKSILQIKEEQRDLVRKQMLTQQMRQKITENVNVTPSEIRRFFRETPKDSLPQMPAQYEYQIITVTPRISQEEIERVKARLRDFQRQVREGRDFATLAVLYSEDPNSAARGGEIGLTPRASLVPEFAQVAFNLRDKNKVSKIVQTEFGFHIMQLIERQDDRVNVRHILLKPKPSDKAIQEAKNLADSLVSLIRKDSLSFEEAALRFSSDKDSRANGGFVINSRTQSTKFELREIQPDVAKRLEQLEEGEISEPFTMKDQRLGNDLFAIVKLTRKIPPHTANIVDDYQTIKSLLENKKSEETFRNWIKKKQRETYISISEEWRDCNFEFDGWIK</sequence>
<dbReference type="Gene3D" id="3.10.50.40">
    <property type="match status" value="2"/>
</dbReference>
<dbReference type="PANTHER" id="PTHR47637:SF1">
    <property type="entry name" value="CHAPERONE SURA"/>
    <property type="match status" value="1"/>
</dbReference>
<dbReference type="PROSITE" id="PS01096">
    <property type="entry name" value="PPIC_PPIASE_1"/>
    <property type="match status" value="1"/>
</dbReference>
<dbReference type="InterPro" id="IPR027304">
    <property type="entry name" value="Trigger_fact/SurA_dom_sf"/>
</dbReference>
<keyword evidence="1" id="KW-0732">Signal</keyword>
<keyword evidence="2" id="KW-0413">Isomerase</keyword>
<evidence type="ECO:0000259" key="3">
    <source>
        <dbReference type="PROSITE" id="PS50198"/>
    </source>
</evidence>
<dbReference type="eggNOG" id="COG0760">
    <property type="taxonomic scope" value="Bacteria"/>
</dbReference>
<accession>A0A1I1Y222</accession>
<proteinExistence type="predicted"/>
<dbReference type="InterPro" id="IPR050280">
    <property type="entry name" value="OMP_Chaperone_SurA"/>
</dbReference>
<gene>
    <name evidence="4" type="ORF">SAMN05444380_10742</name>
</gene>
<dbReference type="GO" id="GO:0003755">
    <property type="term" value="F:peptidyl-prolyl cis-trans isomerase activity"/>
    <property type="evidence" value="ECO:0007669"/>
    <property type="project" value="UniProtKB-KW"/>
</dbReference>
<dbReference type="PANTHER" id="PTHR47637">
    <property type="entry name" value="CHAPERONE SURA"/>
    <property type="match status" value="1"/>
</dbReference>
<dbReference type="InterPro" id="IPR000297">
    <property type="entry name" value="PPIase_PpiC"/>
</dbReference>
<reference evidence="4 5" key="1">
    <citation type="submission" date="2016-10" db="EMBL/GenBank/DDBJ databases">
        <authorList>
            <person name="de Groot N.N."/>
        </authorList>
    </citation>
    <scope>NUCLEOTIDE SEQUENCE [LARGE SCALE GENOMIC DNA]</scope>
    <source>
        <strain evidence="4 5">DSM 19012</strain>
    </source>
</reference>
<evidence type="ECO:0000256" key="1">
    <source>
        <dbReference type="ARBA" id="ARBA00022729"/>
    </source>
</evidence>
<dbReference type="STRING" id="385682.SAMN05444380_10742"/>
<keyword evidence="5" id="KW-1185">Reference proteome</keyword>
<dbReference type="FunCoup" id="A0A1I1Y222">
    <property type="interactions" value="122"/>
</dbReference>
<dbReference type="Gene3D" id="1.10.4030.10">
    <property type="entry name" value="Porin chaperone SurA, peptide-binding domain"/>
    <property type="match status" value="1"/>
</dbReference>
<dbReference type="InterPro" id="IPR023058">
    <property type="entry name" value="PPIase_PpiC_CS"/>
</dbReference>
<dbReference type="InterPro" id="IPR046357">
    <property type="entry name" value="PPIase_dom_sf"/>
</dbReference>
<dbReference type="PROSITE" id="PS50198">
    <property type="entry name" value="PPIC_PPIASE_2"/>
    <property type="match status" value="2"/>
</dbReference>
<dbReference type="InParanoid" id="A0A1I1Y222"/>
<protein>
    <submittedName>
        <fullName evidence="4">Periplasmic chaperone for outer membrane proteins SurA</fullName>
    </submittedName>
</protein>
<dbReference type="SUPFAM" id="SSF54534">
    <property type="entry name" value="FKBP-like"/>
    <property type="match status" value="2"/>
</dbReference>
<dbReference type="Proteomes" id="UP000181976">
    <property type="component" value="Unassembled WGS sequence"/>
</dbReference>
<dbReference type="AlphaFoldDB" id="A0A1I1Y222"/>
<feature type="domain" description="PpiC" evidence="3">
    <location>
        <begin position="177"/>
        <end position="278"/>
    </location>
</feature>
<keyword evidence="2" id="KW-0697">Rotamase</keyword>
<evidence type="ECO:0000313" key="5">
    <source>
        <dbReference type="Proteomes" id="UP000181976"/>
    </source>
</evidence>
<organism evidence="4 5">
    <name type="scientific">Thermophagus xiamenensis</name>
    <dbReference type="NCBI Taxonomy" id="385682"/>
    <lineage>
        <taxon>Bacteria</taxon>
        <taxon>Pseudomonadati</taxon>
        <taxon>Bacteroidota</taxon>
        <taxon>Bacteroidia</taxon>
        <taxon>Marinilabiliales</taxon>
        <taxon>Marinilabiliaceae</taxon>
        <taxon>Thermophagus</taxon>
    </lineage>
</organism>
<feature type="domain" description="PpiC" evidence="3">
    <location>
        <begin position="281"/>
        <end position="376"/>
    </location>
</feature>
<dbReference type="SUPFAM" id="SSF109998">
    <property type="entry name" value="Triger factor/SurA peptide-binding domain-like"/>
    <property type="match status" value="1"/>
</dbReference>
<dbReference type="EMBL" id="FONA01000007">
    <property type="protein sequence ID" value="SFE13449.1"/>
    <property type="molecule type" value="Genomic_DNA"/>
</dbReference>
<dbReference type="RefSeq" id="WP_010526241.1">
    <property type="nucleotide sequence ID" value="NZ_AFSL01000006.1"/>
</dbReference>
<evidence type="ECO:0000313" key="4">
    <source>
        <dbReference type="EMBL" id="SFE13449.1"/>
    </source>
</evidence>
<name>A0A1I1Y222_9BACT</name>
<evidence type="ECO:0000256" key="2">
    <source>
        <dbReference type="PROSITE-ProRule" id="PRU00278"/>
    </source>
</evidence>